<keyword evidence="4" id="KW-0249">Electron transport</keyword>
<dbReference type="InterPro" id="IPR009056">
    <property type="entry name" value="Cyt_c-like_dom"/>
</dbReference>
<evidence type="ECO:0000313" key="9">
    <source>
        <dbReference type="EMBL" id="MFD2046088.1"/>
    </source>
</evidence>
<evidence type="ECO:0000256" key="7">
    <source>
        <dbReference type="SAM" id="Phobius"/>
    </source>
</evidence>
<dbReference type="PROSITE" id="PS51007">
    <property type="entry name" value="CYTC"/>
    <property type="match status" value="1"/>
</dbReference>
<reference evidence="10" key="1">
    <citation type="journal article" date="2019" name="Int. J. Syst. Evol. Microbiol.">
        <title>The Global Catalogue of Microorganisms (GCM) 10K type strain sequencing project: providing services to taxonomists for standard genome sequencing and annotation.</title>
        <authorList>
            <consortium name="The Broad Institute Genomics Platform"/>
            <consortium name="The Broad Institute Genome Sequencing Center for Infectious Disease"/>
            <person name="Wu L."/>
            <person name="Ma J."/>
        </authorList>
    </citation>
    <scope>NUCLEOTIDE SEQUENCE [LARGE SCALE GENOMIC DNA]</scope>
    <source>
        <strain evidence="10">R28</strain>
    </source>
</reference>
<dbReference type="Pfam" id="PF13442">
    <property type="entry name" value="Cytochrome_CBB3"/>
    <property type="match status" value="1"/>
</dbReference>
<organism evidence="9 10">
    <name type="scientific">Ornithinibacillus salinisoli</name>
    <dbReference type="NCBI Taxonomy" id="1848459"/>
    <lineage>
        <taxon>Bacteria</taxon>
        <taxon>Bacillati</taxon>
        <taxon>Bacillota</taxon>
        <taxon>Bacilli</taxon>
        <taxon>Bacillales</taxon>
        <taxon>Bacillaceae</taxon>
        <taxon>Ornithinibacillus</taxon>
    </lineage>
</organism>
<keyword evidence="7" id="KW-1133">Transmembrane helix</keyword>
<keyword evidence="7" id="KW-0472">Membrane</keyword>
<evidence type="ECO:0000256" key="6">
    <source>
        <dbReference type="PROSITE-ProRule" id="PRU00433"/>
    </source>
</evidence>
<dbReference type="EMBL" id="JBHUHQ010000021">
    <property type="protein sequence ID" value="MFD2046088.1"/>
    <property type="molecule type" value="Genomic_DNA"/>
</dbReference>
<comment type="caution">
    <text evidence="9">The sequence shown here is derived from an EMBL/GenBank/DDBJ whole genome shotgun (WGS) entry which is preliminary data.</text>
</comment>
<evidence type="ECO:0000256" key="1">
    <source>
        <dbReference type="ARBA" id="ARBA00022448"/>
    </source>
</evidence>
<evidence type="ECO:0000256" key="4">
    <source>
        <dbReference type="ARBA" id="ARBA00022982"/>
    </source>
</evidence>
<dbReference type="RefSeq" id="WP_377556970.1">
    <property type="nucleotide sequence ID" value="NZ_JBHUHQ010000021.1"/>
</dbReference>
<evidence type="ECO:0000313" key="10">
    <source>
        <dbReference type="Proteomes" id="UP001597383"/>
    </source>
</evidence>
<evidence type="ECO:0000256" key="3">
    <source>
        <dbReference type="ARBA" id="ARBA00022723"/>
    </source>
</evidence>
<dbReference type="NCBIfam" id="NF045773">
    <property type="entry name" value="cytochro_C550"/>
    <property type="match status" value="1"/>
</dbReference>
<dbReference type="PANTHER" id="PTHR37823:SF4">
    <property type="entry name" value="MENAQUINOL-CYTOCHROME C REDUCTASE CYTOCHROME B_C SUBUNIT"/>
    <property type="match status" value="1"/>
</dbReference>
<dbReference type="Proteomes" id="UP001597383">
    <property type="component" value="Unassembled WGS sequence"/>
</dbReference>
<dbReference type="InterPro" id="IPR054780">
    <property type="entry name" value="Cytochro_C550_firm"/>
</dbReference>
<evidence type="ECO:0000259" key="8">
    <source>
        <dbReference type="PROSITE" id="PS51007"/>
    </source>
</evidence>
<feature type="transmembrane region" description="Helical" evidence="7">
    <location>
        <begin position="6"/>
        <end position="28"/>
    </location>
</feature>
<accession>A0ABW4W3M9</accession>
<name>A0ABW4W3M9_9BACI</name>
<keyword evidence="7" id="KW-0812">Transmembrane</keyword>
<dbReference type="SUPFAM" id="SSF46626">
    <property type="entry name" value="Cytochrome c"/>
    <property type="match status" value="1"/>
</dbReference>
<feature type="domain" description="Cytochrome c" evidence="8">
    <location>
        <begin position="47"/>
        <end position="121"/>
    </location>
</feature>
<evidence type="ECO:0000256" key="5">
    <source>
        <dbReference type="ARBA" id="ARBA00023004"/>
    </source>
</evidence>
<dbReference type="InterPro" id="IPR051811">
    <property type="entry name" value="Cytochrome_c550/c551-like"/>
</dbReference>
<proteinExistence type="predicted"/>
<protein>
    <submittedName>
        <fullName evidence="9">Cytochrome c550</fullName>
    </submittedName>
</protein>
<dbReference type="PANTHER" id="PTHR37823">
    <property type="entry name" value="CYTOCHROME C-553-LIKE"/>
    <property type="match status" value="1"/>
</dbReference>
<gene>
    <name evidence="9" type="primary">cccA</name>
    <name evidence="9" type="ORF">ACFSJF_17585</name>
</gene>
<keyword evidence="3 6" id="KW-0479">Metal-binding</keyword>
<evidence type="ECO:0000256" key="2">
    <source>
        <dbReference type="ARBA" id="ARBA00022617"/>
    </source>
</evidence>
<keyword evidence="2 6" id="KW-0349">Heme</keyword>
<keyword evidence="5 6" id="KW-0408">Iron</keyword>
<dbReference type="PIRSF" id="PIRSF000025">
    <property type="entry name" value="Cytc_Bsub_c550"/>
    <property type="match status" value="1"/>
</dbReference>
<sequence>MRKNPVIPFAIIAIVGILTVIVLSFIGVDQRNNIAGEDGDHGGEAGETVADPDVIYENNCSSCHGADLSGSFGPDLTQVGSNLSPEEISQIIQNGQGEMPPQGQLSEGEVSSLVEWLSDHQ</sequence>
<dbReference type="InterPro" id="IPR036909">
    <property type="entry name" value="Cyt_c-like_dom_sf"/>
</dbReference>
<dbReference type="Gene3D" id="1.10.760.10">
    <property type="entry name" value="Cytochrome c-like domain"/>
    <property type="match status" value="1"/>
</dbReference>
<keyword evidence="10" id="KW-1185">Reference proteome</keyword>
<keyword evidence="1" id="KW-0813">Transport</keyword>
<dbReference type="InterPro" id="IPR012218">
    <property type="entry name" value="Cyt_c_BACSU-c550-type"/>
</dbReference>